<dbReference type="InterPro" id="IPR000641">
    <property type="entry name" value="CbxX/CfxQ"/>
</dbReference>
<evidence type="ECO:0000313" key="5">
    <source>
        <dbReference type="EMBL" id="MFD2142542.1"/>
    </source>
</evidence>
<evidence type="ECO:0000259" key="4">
    <source>
        <dbReference type="SMART" id="SM00382"/>
    </source>
</evidence>
<dbReference type="SMART" id="SM00382">
    <property type="entry name" value="AAA"/>
    <property type="match status" value="1"/>
</dbReference>
<keyword evidence="6" id="KW-1185">Reference proteome</keyword>
<name>A0ABW4Z2U4_9HYPH</name>
<evidence type="ECO:0000256" key="2">
    <source>
        <dbReference type="ARBA" id="ARBA00022741"/>
    </source>
</evidence>
<dbReference type="SUPFAM" id="SSF52540">
    <property type="entry name" value="P-loop containing nucleoside triphosphate hydrolases"/>
    <property type="match status" value="1"/>
</dbReference>
<dbReference type="InterPro" id="IPR000470">
    <property type="entry name" value="CbxX/CfqX_mono"/>
</dbReference>
<dbReference type="Proteomes" id="UP001597299">
    <property type="component" value="Unassembled WGS sequence"/>
</dbReference>
<protein>
    <submittedName>
        <fullName evidence="5">CbbX protein</fullName>
    </submittedName>
</protein>
<keyword evidence="2" id="KW-0547">Nucleotide-binding</keyword>
<reference evidence="6" key="1">
    <citation type="journal article" date="2019" name="Int. J. Syst. Evol. Microbiol.">
        <title>The Global Catalogue of Microorganisms (GCM) 10K type strain sequencing project: providing services to taxonomists for standard genome sequencing and annotation.</title>
        <authorList>
            <consortium name="The Broad Institute Genomics Platform"/>
            <consortium name="The Broad Institute Genome Sequencing Center for Infectious Disease"/>
            <person name="Wu L."/>
            <person name="Ma J."/>
        </authorList>
    </citation>
    <scope>NUCLEOTIDE SEQUENCE [LARGE SCALE GENOMIC DNA]</scope>
    <source>
        <strain evidence="6">CCM 7435</strain>
    </source>
</reference>
<organism evidence="5 6">
    <name type="scientific">Ancylobacter oerskovii</name>
    <dbReference type="NCBI Taxonomy" id="459519"/>
    <lineage>
        <taxon>Bacteria</taxon>
        <taxon>Pseudomonadati</taxon>
        <taxon>Pseudomonadota</taxon>
        <taxon>Alphaproteobacteria</taxon>
        <taxon>Hyphomicrobiales</taxon>
        <taxon>Xanthobacteraceae</taxon>
        <taxon>Ancylobacter</taxon>
    </lineage>
</organism>
<comment type="similarity">
    <text evidence="1">Belongs to the CbxX/CfxQ family.</text>
</comment>
<keyword evidence="3" id="KW-0067">ATP-binding</keyword>
<dbReference type="Pfam" id="PF17866">
    <property type="entry name" value="AAA_lid_6"/>
    <property type="match status" value="1"/>
</dbReference>
<dbReference type="PRINTS" id="PR00819">
    <property type="entry name" value="CBXCFQXSUPER"/>
</dbReference>
<dbReference type="InterPro" id="IPR050773">
    <property type="entry name" value="CbxX/CfxQ_RuBisCO_ESX"/>
</dbReference>
<dbReference type="InterPro" id="IPR003959">
    <property type="entry name" value="ATPase_AAA_core"/>
</dbReference>
<sequence length="306" mass="33924">MDDVKTTGSGEAVDLAAEFDESGLAEVFDELDRDLVGLAPVKQRLREIAALLLVDRARARFGLNAVSPTLHMSFTGNPGTGKTTVALRMAEILHRLGYVRKGHLVTVTRDDLVGQYIGHTAPKTKEILKRAMGGVLFIDEAYYLYRPENERDYGQEAIEILLQVMENQRDDLVVILAGYADRMERFFMANPGFRSRVAHHIDFPDYSQGELFAIGERILAGMNYKLAPDAGEAFTRYIELRAVQPHFANGRSVRNALDRARLRQANRLFAAGKPVTAEDLVTIEAGDILASRVFAGGIDSYPPLKA</sequence>
<dbReference type="InterPro" id="IPR027417">
    <property type="entry name" value="P-loop_NTPase"/>
</dbReference>
<dbReference type="CDD" id="cd00009">
    <property type="entry name" value="AAA"/>
    <property type="match status" value="1"/>
</dbReference>
<feature type="domain" description="AAA+ ATPase" evidence="4">
    <location>
        <begin position="68"/>
        <end position="207"/>
    </location>
</feature>
<dbReference type="InterPro" id="IPR041627">
    <property type="entry name" value="AAA_lid_6"/>
</dbReference>
<dbReference type="Gene3D" id="3.40.50.300">
    <property type="entry name" value="P-loop containing nucleotide triphosphate hydrolases"/>
    <property type="match status" value="1"/>
</dbReference>
<evidence type="ECO:0000256" key="3">
    <source>
        <dbReference type="ARBA" id="ARBA00022840"/>
    </source>
</evidence>
<dbReference type="PANTHER" id="PTHR43392">
    <property type="entry name" value="AAA-TYPE ATPASE FAMILY PROTEIN / ANKYRIN REPEAT FAMILY PROTEIN"/>
    <property type="match status" value="1"/>
</dbReference>
<dbReference type="RefSeq" id="WP_213353780.1">
    <property type="nucleotide sequence ID" value="NZ_JAHBGB010000037.1"/>
</dbReference>
<dbReference type="InterPro" id="IPR003593">
    <property type="entry name" value="AAA+_ATPase"/>
</dbReference>
<dbReference type="NCBIfam" id="TIGR02880">
    <property type="entry name" value="cbbX_cfxQ"/>
    <property type="match status" value="1"/>
</dbReference>
<comment type="caution">
    <text evidence="5">The sequence shown here is derived from an EMBL/GenBank/DDBJ whole genome shotgun (WGS) entry which is preliminary data.</text>
</comment>
<evidence type="ECO:0000313" key="6">
    <source>
        <dbReference type="Proteomes" id="UP001597299"/>
    </source>
</evidence>
<gene>
    <name evidence="5" type="primary">cbbX</name>
    <name evidence="5" type="ORF">ACFSNC_19220</name>
</gene>
<proteinExistence type="inferred from homology"/>
<dbReference type="Pfam" id="PF00004">
    <property type="entry name" value="AAA"/>
    <property type="match status" value="1"/>
</dbReference>
<evidence type="ECO:0000256" key="1">
    <source>
        <dbReference type="ARBA" id="ARBA00010378"/>
    </source>
</evidence>
<dbReference type="Gene3D" id="1.10.8.60">
    <property type="match status" value="1"/>
</dbReference>
<dbReference type="PRINTS" id="PR00820">
    <property type="entry name" value="CBXXCFQX"/>
</dbReference>
<accession>A0ABW4Z2U4</accession>
<dbReference type="PANTHER" id="PTHR43392:SF2">
    <property type="entry name" value="AAA-TYPE ATPASE FAMILY PROTEIN _ ANKYRIN REPEAT FAMILY PROTEIN"/>
    <property type="match status" value="1"/>
</dbReference>
<dbReference type="EMBL" id="JBHUHD010000001">
    <property type="protein sequence ID" value="MFD2142542.1"/>
    <property type="molecule type" value="Genomic_DNA"/>
</dbReference>